<reference evidence="9 10" key="1">
    <citation type="journal article" date="2013" name="Genome Announc.">
        <title>Whole-Genome Sequence of the Clinical Strain Corynebacterium argentoratense DSM 44202, Isolated from a Human Throat Specimen.</title>
        <authorList>
            <person name="Bomholt C."/>
            <person name="Glaub A."/>
            <person name="Gravermann K."/>
            <person name="Albersmeier A."/>
            <person name="Brinkrolf K."/>
            <person name="Ruckert C."/>
            <person name="Tauch A."/>
        </authorList>
    </citation>
    <scope>NUCLEOTIDE SEQUENCE [LARGE SCALE GENOMIC DNA]</scope>
    <source>
        <strain evidence="9">DSM 44202</strain>
    </source>
</reference>
<dbReference type="STRING" id="1348662.CARG_04730"/>
<dbReference type="KEGG" id="caz:CARG_04730"/>
<dbReference type="GO" id="GO:0032259">
    <property type="term" value="P:methylation"/>
    <property type="evidence" value="ECO:0007669"/>
    <property type="project" value="UniProtKB-KW"/>
</dbReference>
<dbReference type="Gene3D" id="3.40.50.150">
    <property type="entry name" value="Vaccinia Virus protein VP39"/>
    <property type="match status" value="1"/>
</dbReference>
<dbReference type="eggNOG" id="COG2242">
    <property type="taxonomic scope" value="Bacteria"/>
</dbReference>
<dbReference type="Pfam" id="PF00557">
    <property type="entry name" value="Peptidase_M24"/>
    <property type="match status" value="1"/>
</dbReference>
<comment type="pathway">
    <text evidence="1">Cofactor biosynthesis; adenosylcobalamin biosynthesis.</text>
</comment>
<evidence type="ECO:0000313" key="10">
    <source>
        <dbReference type="Proteomes" id="UP000016943"/>
    </source>
</evidence>
<name>U3GUD3_9CORY</name>
<dbReference type="InterPro" id="IPR014008">
    <property type="entry name" value="Cbl_synth_MTase_CbiT"/>
</dbReference>
<feature type="domain" description="Peptidase M24" evidence="7">
    <location>
        <begin position="165"/>
        <end position="372"/>
    </location>
</feature>
<evidence type="ECO:0000256" key="6">
    <source>
        <dbReference type="SAM" id="MobiDB-lite"/>
    </source>
</evidence>
<dbReference type="NCBIfam" id="TIGR02469">
    <property type="entry name" value="CbiT"/>
    <property type="match status" value="1"/>
</dbReference>
<dbReference type="InterPro" id="IPR029149">
    <property type="entry name" value="Creatin/AminoP/Spt16_N"/>
</dbReference>
<keyword evidence="10" id="KW-1185">Reference proteome</keyword>
<evidence type="ECO:0000256" key="4">
    <source>
        <dbReference type="ARBA" id="ARBA00022679"/>
    </source>
</evidence>
<dbReference type="InterPro" id="IPR000878">
    <property type="entry name" value="4pyrrol_Mease"/>
</dbReference>
<dbReference type="InterPro" id="IPR029063">
    <property type="entry name" value="SAM-dependent_MTases_sf"/>
</dbReference>
<dbReference type="PATRIC" id="fig|1348662.3.peg.929"/>
<proteinExistence type="predicted"/>
<evidence type="ECO:0000313" key="9">
    <source>
        <dbReference type="EMBL" id="AGU15085.1"/>
    </source>
</evidence>
<evidence type="ECO:0000259" key="8">
    <source>
        <dbReference type="Pfam" id="PF00590"/>
    </source>
</evidence>
<evidence type="ECO:0000256" key="5">
    <source>
        <dbReference type="ARBA" id="ARBA00022691"/>
    </source>
</evidence>
<dbReference type="Gene3D" id="3.40.350.10">
    <property type="entry name" value="Creatinase/prolidase N-terminal domain"/>
    <property type="match status" value="1"/>
</dbReference>
<dbReference type="SUPFAM" id="SSF55920">
    <property type="entry name" value="Creatinase/aminopeptidase"/>
    <property type="match status" value="1"/>
</dbReference>
<evidence type="ECO:0000256" key="3">
    <source>
        <dbReference type="ARBA" id="ARBA00022603"/>
    </source>
</evidence>
<dbReference type="InterPro" id="IPR035996">
    <property type="entry name" value="4pyrrol_Methylase_sf"/>
</dbReference>
<organism evidence="9 10">
    <name type="scientific">Corynebacterium argentoratense DSM 44202</name>
    <dbReference type="NCBI Taxonomy" id="1348662"/>
    <lineage>
        <taxon>Bacteria</taxon>
        <taxon>Bacillati</taxon>
        <taxon>Actinomycetota</taxon>
        <taxon>Actinomycetes</taxon>
        <taxon>Mycobacteriales</taxon>
        <taxon>Corynebacteriaceae</taxon>
        <taxon>Corynebacterium</taxon>
    </lineage>
</organism>
<dbReference type="Pfam" id="PF00590">
    <property type="entry name" value="TP_methylase"/>
    <property type="match status" value="1"/>
</dbReference>
<dbReference type="AlphaFoldDB" id="U3GUD3"/>
<dbReference type="CDD" id="cd11644">
    <property type="entry name" value="Precorrin-6Y-MT"/>
    <property type="match status" value="1"/>
</dbReference>
<accession>U3GUD3</accession>
<dbReference type="PANTHER" id="PTHR43182:SF1">
    <property type="entry name" value="COBALT-PRECORRIN-7 C(5)-METHYLTRANSFERASE"/>
    <property type="match status" value="1"/>
</dbReference>
<evidence type="ECO:0000259" key="7">
    <source>
        <dbReference type="Pfam" id="PF00557"/>
    </source>
</evidence>
<sequence length="828" mass="87603">MHVYPDRLHRIQHTRSTQPLIIAGGPELEYLGIGLSTHERFSALVIPDSNHPHRKPLLIVPTVDLGSATTIDPALSEVADVRSWKDGEDPYAIAIGHLVAGAHAQAAETDTPLDIAVSSSLTADHIVALTTGIQQLTGYSAPQWVLATHTLAEMFMVKDASELGALRAAGQAIDAVHAHVPALLIAGRTEAEVAAELEKLILAEHDSVDFIIVGSGPNGGNPHHSFSDRVLQAGDPVVIDIGGTFAGGYHSDCTRTYYVAGDSGVDSCVDPEFLAAYAVLERAQAAARAIVRPGVTAAQVDAAARQVLTEAGLGEYFTHRTGHGIGLSTHEEPFIIAGNDLVLREGMTFSIEPGFYTDRWGARIEDIACVTADGCDTFNNQPRSLVPGNDKHSGGDSSTKATIVPNAHTEASAASASWAIVGVHDGRDLDAAHIRTLLGQATVVLGGQRQLDMLSHVADELSDAVVTQPWPSPLVPALPELIDRYRGQQVVVLASGDPNYHGIASTLRRHGVDAHVHPAPSSASLACSELGWALDSTPVVSLMSADINSIGLAIEQSPRVLVLGRDSSTPATVASYLHHLSSDSIDPANITITALSNLGTPQRAITRGDATAPPVADNLHILAIDTTTARPATSTLTPGLPDEAFESDGQLTKQDIRAITLGALAPQPGETLWDVGGGSGSIAIEWQRAQSRNPGALRGLKQRAWCFESNAERRARIERNAAHLGVPLSILGTAPDCFCDAPDPDVIFIGGGLEASFEQAWLRLKPGGRIVINAVTVQSEQHLFALQARYGGSMHRFEVSNEKQIGSFTALKPALPITQWRATKNISS</sequence>
<feature type="domain" description="Tetrapyrrole methylase" evidence="8">
    <location>
        <begin position="437"/>
        <end position="610"/>
    </location>
</feature>
<dbReference type="SUPFAM" id="SSF53790">
    <property type="entry name" value="Tetrapyrrole methylase"/>
    <property type="match status" value="1"/>
</dbReference>
<dbReference type="GO" id="GO:0009236">
    <property type="term" value="P:cobalamin biosynthetic process"/>
    <property type="evidence" value="ECO:0007669"/>
    <property type="project" value="UniProtKB-UniPathway"/>
</dbReference>
<evidence type="ECO:0008006" key="11">
    <source>
        <dbReference type="Google" id="ProtNLM"/>
    </source>
</evidence>
<dbReference type="InterPro" id="IPR036005">
    <property type="entry name" value="Creatinase/aminopeptidase-like"/>
</dbReference>
<feature type="region of interest" description="Disordered" evidence="6">
    <location>
        <begin position="380"/>
        <end position="399"/>
    </location>
</feature>
<keyword evidence="5" id="KW-0949">S-adenosyl-L-methionine</keyword>
<dbReference type="HOGENOM" id="CLU_342180_0_0_11"/>
<keyword evidence="3" id="KW-0489">Methyltransferase</keyword>
<keyword evidence="4" id="KW-0808">Transferase</keyword>
<dbReference type="GO" id="GO:0008276">
    <property type="term" value="F:protein methyltransferase activity"/>
    <property type="evidence" value="ECO:0007669"/>
    <property type="project" value="InterPro"/>
</dbReference>
<dbReference type="eggNOG" id="COG2241">
    <property type="taxonomic scope" value="Bacteria"/>
</dbReference>
<dbReference type="Gene3D" id="3.90.230.10">
    <property type="entry name" value="Creatinase/methionine aminopeptidase superfamily"/>
    <property type="match status" value="1"/>
</dbReference>
<dbReference type="Gene3D" id="3.40.1010.10">
    <property type="entry name" value="Cobalt-precorrin-4 Transmethylase, Domain 1"/>
    <property type="match status" value="1"/>
</dbReference>
<dbReference type="NCBIfam" id="TIGR02467">
    <property type="entry name" value="CbiE"/>
    <property type="match status" value="1"/>
</dbReference>
<dbReference type="PANTHER" id="PTHR43182">
    <property type="entry name" value="COBALT-PRECORRIN-6B C(15)-METHYLTRANSFERASE (DECARBOXYLATING)"/>
    <property type="match status" value="1"/>
</dbReference>
<dbReference type="Proteomes" id="UP000016943">
    <property type="component" value="Chromosome"/>
</dbReference>
<dbReference type="eggNOG" id="COG0006">
    <property type="taxonomic scope" value="Bacteria"/>
</dbReference>
<dbReference type="InterPro" id="IPR000994">
    <property type="entry name" value="Pept_M24"/>
</dbReference>
<keyword evidence="2" id="KW-0169">Cobalamin biosynthesis</keyword>
<dbReference type="UniPathway" id="UPA00148"/>
<gene>
    <name evidence="9" type="ORF">CARG_04730</name>
</gene>
<dbReference type="SUPFAM" id="SSF53335">
    <property type="entry name" value="S-adenosyl-L-methionine-dependent methyltransferases"/>
    <property type="match status" value="1"/>
</dbReference>
<dbReference type="InterPro" id="IPR050714">
    <property type="entry name" value="Cobalamin_biosynth_MTase"/>
</dbReference>
<dbReference type="InterPro" id="IPR014777">
    <property type="entry name" value="4pyrrole_Mease_sub1"/>
</dbReference>
<dbReference type="EMBL" id="CP006365">
    <property type="protein sequence ID" value="AGU15085.1"/>
    <property type="molecule type" value="Genomic_DNA"/>
</dbReference>
<dbReference type="InterPro" id="IPR012818">
    <property type="entry name" value="CbiE"/>
</dbReference>
<evidence type="ECO:0000256" key="2">
    <source>
        <dbReference type="ARBA" id="ARBA00022573"/>
    </source>
</evidence>
<protein>
    <recommendedName>
        <fullName evidence="11">Tetrapyrrole methylase domain-containing protein</fullName>
    </recommendedName>
</protein>
<evidence type="ECO:0000256" key="1">
    <source>
        <dbReference type="ARBA" id="ARBA00004953"/>
    </source>
</evidence>